<gene>
    <name evidence="2" type="ORF">I316_06097</name>
</gene>
<name>A0A1B9GMG4_9TREE</name>
<evidence type="ECO:0000256" key="1">
    <source>
        <dbReference type="SAM" id="Phobius"/>
    </source>
</evidence>
<dbReference type="EMBL" id="KI669510">
    <property type="protein sequence ID" value="OCF32183.1"/>
    <property type="molecule type" value="Genomic_DNA"/>
</dbReference>
<accession>A0A1B9GMG4</accession>
<reference evidence="3" key="2">
    <citation type="submission" date="2013-12" db="EMBL/GenBank/DDBJ databases">
        <title>Evolution of pathogenesis and genome organization in the Tremellales.</title>
        <authorList>
            <person name="Cuomo C."/>
            <person name="Litvintseva A."/>
            <person name="Heitman J."/>
            <person name="Chen Y."/>
            <person name="Sun S."/>
            <person name="Springer D."/>
            <person name="Dromer F."/>
            <person name="Young S."/>
            <person name="Zeng Q."/>
            <person name="Chapman S."/>
            <person name="Gujja S."/>
            <person name="Saif S."/>
            <person name="Birren B."/>
        </authorList>
    </citation>
    <scope>NUCLEOTIDE SEQUENCE [LARGE SCALE GENOMIC DNA]</scope>
    <source>
        <strain evidence="3">BCC8398</strain>
    </source>
</reference>
<keyword evidence="1" id="KW-1133">Transmembrane helix</keyword>
<dbReference type="AlphaFoldDB" id="A0A1B9GMG4"/>
<protein>
    <submittedName>
        <fullName evidence="2">Uncharacterized protein</fullName>
    </submittedName>
</protein>
<evidence type="ECO:0000313" key="3">
    <source>
        <dbReference type="Proteomes" id="UP000092666"/>
    </source>
</evidence>
<dbReference type="Proteomes" id="UP000092666">
    <property type="component" value="Unassembled WGS sequence"/>
</dbReference>
<organism evidence="2 3">
    <name type="scientific">Kwoniella heveanensis BCC8398</name>
    <dbReference type="NCBI Taxonomy" id="1296120"/>
    <lineage>
        <taxon>Eukaryota</taxon>
        <taxon>Fungi</taxon>
        <taxon>Dikarya</taxon>
        <taxon>Basidiomycota</taxon>
        <taxon>Agaricomycotina</taxon>
        <taxon>Tremellomycetes</taxon>
        <taxon>Tremellales</taxon>
        <taxon>Cryptococcaceae</taxon>
        <taxon>Kwoniella</taxon>
    </lineage>
</organism>
<proteinExistence type="predicted"/>
<feature type="transmembrane region" description="Helical" evidence="1">
    <location>
        <begin position="20"/>
        <end position="40"/>
    </location>
</feature>
<evidence type="ECO:0000313" key="2">
    <source>
        <dbReference type="EMBL" id="OCF32183.1"/>
    </source>
</evidence>
<keyword evidence="1" id="KW-0812">Transmembrane</keyword>
<keyword evidence="3" id="KW-1185">Reference proteome</keyword>
<keyword evidence="1" id="KW-0472">Membrane</keyword>
<sequence length="95" mass="10877">MSDSVEISNSASEQSEMSAGVVLGIAGGFVMALIIALWWLHKRGFYTFWRCKPHCQRCHKKLDEKLDETVTRDKRWLCVRRRVYLCQPCANGSAV</sequence>
<reference evidence="2 3" key="1">
    <citation type="submission" date="2013-07" db="EMBL/GenBank/DDBJ databases">
        <title>The Genome Sequence of Cryptococcus heveanensis BCC8398.</title>
        <authorList>
            <consortium name="The Broad Institute Genome Sequencing Platform"/>
            <person name="Cuomo C."/>
            <person name="Litvintseva A."/>
            <person name="Chen Y."/>
            <person name="Heitman J."/>
            <person name="Sun S."/>
            <person name="Springer D."/>
            <person name="Dromer F."/>
            <person name="Young S.K."/>
            <person name="Zeng Q."/>
            <person name="Gargeya S."/>
            <person name="Fitzgerald M."/>
            <person name="Abouelleil A."/>
            <person name="Alvarado L."/>
            <person name="Berlin A.M."/>
            <person name="Chapman S.B."/>
            <person name="Dewar J."/>
            <person name="Goldberg J."/>
            <person name="Griggs A."/>
            <person name="Gujja S."/>
            <person name="Hansen M."/>
            <person name="Howarth C."/>
            <person name="Imamovic A."/>
            <person name="Larimer J."/>
            <person name="McCowan C."/>
            <person name="Murphy C."/>
            <person name="Pearson M."/>
            <person name="Priest M."/>
            <person name="Roberts A."/>
            <person name="Saif S."/>
            <person name="Shea T."/>
            <person name="Sykes S."/>
            <person name="Wortman J."/>
            <person name="Nusbaum C."/>
            <person name="Birren B."/>
        </authorList>
    </citation>
    <scope>NUCLEOTIDE SEQUENCE [LARGE SCALE GENOMIC DNA]</scope>
    <source>
        <strain evidence="2 3">BCC8398</strain>
    </source>
</reference>